<dbReference type="GO" id="GO:0016740">
    <property type="term" value="F:transferase activity"/>
    <property type="evidence" value="ECO:0007669"/>
    <property type="project" value="UniProtKB-KW"/>
</dbReference>
<dbReference type="InterPro" id="IPR055259">
    <property type="entry name" value="YkvP/CgeB_Glyco_trans-like"/>
</dbReference>
<evidence type="ECO:0000259" key="1">
    <source>
        <dbReference type="Pfam" id="PF13524"/>
    </source>
</evidence>
<protein>
    <submittedName>
        <fullName evidence="2">Glycosyltransferase family 1 protein</fullName>
    </submittedName>
</protein>
<dbReference type="EMBL" id="QRUD01000050">
    <property type="protein sequence ID" value="RGR36463.1"/>
    <property type="molecule type" value="Genomic_DNA"/>
</dbReference>
<reference evidence="2 3" key="1">
    <citation type="submission" date="2018-08" db="EMBL/GenBank/DDBJ databases">
        <title>A genome reference for cultivated species of the human gut microbiota.</title>
        <authorList>
            <person name="Zou Y."/>
            <person name="Xue W."/>
            <person name="Luo G."/>
        </authorList>
    </citation>
    <scope>NUCLEOTIDE SEQUENCE [LARGE SCALE GENOMIC DNA]</scope>
    <source>
        <strain evidence="2 3">AF25-30LB</strain>
    </source>
</reference>
<name>A0A395UJW9_PHOVU</name>
<sequence length="355" mass="41524">MSFEFNKKLPITILSIGNFRVKSNTCLQRHNALERIGTIVHKIEARPSQTSLLYKIANKLFRIGLPIPLPDEESINRKILYNIQKLHYNVIWIDKGLTIHASTLKKIKSISANTLLISYSPDNMAMRHNQSQDYLKSLPYYDLVITNKSYIKEDLKRLGAQNVIFVNNTFDDLFHYPRKLSLTEKKEFICDVGFIGAWEKERCESILFLAKNNINVRVYGDKSWEKYINMYPTLDIRIGGLYSDNYVKALQSFKISLCFLRKMNFDQQTTRSVEIPACGGFLMAERTNEHLSLFEENKEAVYFSSNKELLEKCKFYLKNDPERKQIIENGHKRCIQSGYSNIDTIYKILKKYVYK</sequence>
<dbReference type="AlphaFoldDB" id="A0A395UJW9"/>
<dbReference type="Pfam" id="PF13524">
    <property type="entry name" value="Glyco_trans_1_2"/>
    <property type="match status" value="1"/>
</dbReference>
<feature type="domain" description="Spore protein YkvP/CgeB glycosyl transferase-like" evidence="1">
    <location>
        <begin position="211"/>
        <end position="340"/>
    </location>
</feature>
<proteinExistence type="predicted"/>
<keyword evidence="2" id="KW-0808">Transferase</keyword>
<dbReference type="RefSeq" id="WP_117893381.1">
    <property type="nucleotide sequence ID" value="NZ_QRUD01000050.1"/>
</dbReference>
<dbReference type="SUPFAM" id="SSF53756">
    <property type="entry name" value="UDP-Glycosyltransferase/glycogen phosphorylase"/>
    <property type="match status" value="1"/>
</dbReference>
<gene>
    <name evidence="2" type="ORF">DWY53_15920</name>
</gene>
<evidence type="ECO:0000313" key="2">
    <source>
        <dbReference type="EMBL" id="RGR36463.1"/>
    </source>
</evidence>
<organism evidence="2 3">
    <name type="scientific">Phocaeicola vulgatus</name>
    <name type="common">Bacteroides vulgatus</name>
    <dbReference type="NCBI Taxonomy" id="821"/>
    <lineage>
        <taxon>Bacteria</taxon>
        <taxon>Pseudomonadati</taxon>
        <taxon>Bacteroidota</taxon>
        <taxon>Bacteroidia</taxon>
        <taxon>Bacteroidales</taxon>
        <taxon>Bacteroidaceae</taxon>
        <taxon>Phocaeicola</taxon>
    </lineage>
</organism>
<accession>A0A395UJW9</accession>
<comment type="caution">
    <text evidence="2">The sequence shown here is derived from an EMBL/GenBank/DDBJ whole genome shotgun (WGS) entry which is preliminary data.</text>
</comment>
<evidence type="ECO:0000313" key="3">
    <source>
        <dbReference type="Proteomes" id="UP000266497"/>
    </source>
</evidence>
<dbReference type="Proteomes" id="UP000266497">
    <property type="component" value="Unassembled WGS sequence"/>
</dbReference>